<keyword evidence="3" id="KW-1185">Reference proteome</keyword>
<accession>A0A3M7P2G5</accession>
<proteinExistence type="predicted"/>
<dbReference type="AlphaFoldDB" id="A0A3M7P2G5"/>
<reference evidence="2 3" key="1">
    <citation type="journal article" date="2018" name="Sci. Rep.">
        <title>Genomic signatures of local adaptation to the degree of environmental predictability in rotifers.</title>
        <authorList>
            <person name="Franch-Gras L."/>
            <person name="Hahn C."/>
            <person name="Garcia-Roger E.M."/>
            <person name="Carmona M.J."/>
            <person name="Serra M."/>
            <person name="Gomez A."/>
        </authorList>
    </citation>
    <scope>NUCLEOTIDE SEQUENCE [LARGE SCALE GENOMIC DNA]</scope>
    <source>
        <strain evidence="2">HYR1</strain>
    </source>
</reference>
<feature type="coiled-coil region" evidence="1">
    <location>
        <begin position="103"/>
        <end position="138"/>
    </location>
</feature>
<dbReference type="Proteomes" id="UP000276133">
    <property type="component" value="Unassembled WGS sequence"/>
</dbReference>
<keyword evidence="1" id="KW-0175">Coiled coil</keyword>
<organism evidence="2 3">
    <name type="scientific">Brachionus plicatilis</name>
    <name type="common">Marine rotifer</name>
    <name type="synonym">Brachionus muelleri</name>
    <dbReference type="NCBI Taxonomy" id="10195"/>
    <lineage>
        <taxon>Eukaryota</taxon>
        <taxon>Metazoa</taxon>
        <taxon>Spiralia</taxon>
        <taxon>Gnathifera</taxon>
        <taxon>Rotifera</taxon>
        <taxon>Eurotatoria</taxon>
        <taxon>Monogononta</taxon>
        <taxon>Pseudotrocha</taxon>
        <taxon>Ploima</taxon>
        <taxon>Brachionidae</taxon>
        <taxon>Brachionus</taxon>
    </lineage>
</organism>
<evidence type="ECO:0000256" key="1">
    <source>
        <dbReference type="SAM" id="Coils"/>
    </source>
</evidence>
<evidence type="ECO:0000313" key="2">
    <source>
        <dbReference type="EMBL" id="RMZ92854.1"/>
    </source>
</evidence>
<comment type="caution">
    <text evidence="2">The sequence shown here is derived from an EMBL/GenBank/DDBJ whole genome shotgun (WGS) entry which is preliminary data.</text>
</comment>
<evidence type="ECO:0000313" key="3">
    <source>
        <dbReference type="Proteomes" id="UP000276133"/>
    </source>
</evidence>
<gene>
    <name evidence="2" type="ORF">BpHYR1_040835</name>
</gene>
<protein>
    <submittedName>
        <fullName evidence="2">Uncharacterized protein</fullName>
    </submittedName>
</protein>
<name>A0A3M7P2G5_BRAPC</name>
<sequence length="182" mass="21728">MAPFWFWIFDDTINTTQKLRYKKENVKTFLNGYINKRTNEFQALQKLCNFLFDLNKIGEFSQRLEFVRIKLQDKRVEFPIELKNHRMEKVDWLQNYLAKNGKLEKCREESISSQQEIRNKMEEELETDNEDLKKFGNELRKIIGTGRLGNSELKLQNAGLHAKAANNSSKAYFTEKLYIKYK</sequence>
<dbReference type="EMBL" id="REGN01014259">
    <property type="protein sequence ID" value="RMZ92854.1"/>
    <property type="molecule type" value="Genomic_DNA"/>
</dbReference>